<reference evidence="1 2" key="1">
    <citation type="submission" date="2021-06" db="EMBL/GenBank/DDBJ databases">
        <title>Caerostris darwini draft genome.</title>
        <authorList>
            <person name="Kono N."/>
            <person name="Arakawa K."/>
        </authorList>
    </citation>
    <scope>NUCLEOTIDE SEQUENCE [LARGE SCALE GENOMIC DNA]</scope>
</reference>
<accession>A0AAV4SE07</accession>
<proteinExistence type="predicted"/>
<name>A0AAV4SE07_9ARAC</name>
<keyword evidence="2" id="KW-1185">Reference proteome</keyword>
<dbReference type="Proteomes" id="UP001054837">
    <property type="component" value="Unassembled WGS sequence"/>
</dbReference>
<gene>
    <name evidence="1" type="ORF">CDAR_461311</name>
</gene>
<sequence length="100" mass="11362">MRHLAAQFHSEEVKFGQEPPLTFYSLAREASGLARKNFPSSSRSRGLIYRIKDGVLRGYNLPHFARRASRLLQVIAAAGKDYIFAVFNCKPPLFMVFEAE</sequence>
<dbReference type="EMBL" id="BPLQ01007521">
    <property type="protein sequence ID" value="GIY30627.1"/>
    <property type="molecule type" value="Genomic_DNA"/>
</dbReference>
<organism evidence="1 2">
    <name type="scientific">Caerostris darwini</name>
    <dbReference type="NCBI Taxonomy" id="1538125"/>
    <lineage>
        <taxon>Eukaryota</taxon>
        <taxon>Metazoa</taxon>
        <taxon>Ecdysozoa</taxon>
        <taxon>Arthropoda</taxon>
        <taxon>Chelicerata</taxon>
        <taxon>Arachnida</taxon>
        <taxon>Araneae</taxon>
        <taxon>Araneomorphae</taxon>
        <taxon>Entelegynae</taxon>
        <taxon>Araneoidea</taxon>
        <taxon>Araneidae</taxon>
        <taxon>Caerostris</taxon>
    </lineage>
</organism>
<protein>
    <submittedName>
        <fullName evidence="1">Uncharacterized protein</fullName>
    </submittedName>
</protein>
<evidence type="ECO:0000313" key="2">
    <source>
        <dbReference type="Proteomes" id="UP001054837"/>
    </source>
</evidence>
<comment type="caution">
    <text evidence="1">The sequence shown here is derived from an EMBL/GenBank/DDBJ whole genome shotgun (WGS) entry which is preliminary data.</text>
</comment>
<dbReference type="AlphaFoldDB" id="A0AAV4SE07"/>
<evidence type="ECO:0000313" key="1">
    <source>
        <dbReference type="EMBL" id="GIY30627.1"/>
    </source>
</evidence>